<dbReference type="Proteomes" id="UP000259465">
    <property type="component" value="Chromosome"/>
</dbReference>
<name>A0AAD0RRY4_9NEIS</name>
<proteinExistence type="predicted"/>
<dbReference type="AlphaFoldDB" id="A0AAD0RRY4"/>
<protein>
    <submittedName>
        <fullName evidence="2">DUF1176 domain-containing protein</fullName>
    </submittedName>
</protein>
<reference evidence="2 3" key="1">
    <citation type="submission" date="2018-08" db="EMBL/GenBank/DDBJ databases">
        <title>Complete genome sequence of JP2-74.</title>
        <authorList>
            <person name="Wu L."/>
        </authorList>
    </citation>
    <scope>NUCLEOTIDE SEQUENCE [LARGE SCALE GENOMIC DNA]</scope>
    <source>
        <strain evidence="2 3">JP2-74</strain>
    </source>
</reference>
<dbReference type="Pfam" id="PF06674">
    <property type="entry name" value="DUF1176"/>
    <property type="match status" value="1"/>
</dbReference>
<dbReference type="KEGG" id="crz:D1345_14360"/>
<gene>
    <name evidence="2" type="ORF">D1345_14360</name>
</gene>
<organism evidence="2 3">
    <name type="scientific">Chromobacterium rhizoryzae</name>
    <dbReference type="NCBI Taxonomy" id="1778675"/>
    <lineage>
        <taxon>Bacteria</taxon>
        <taxon>Pseudomonadati</taxon>
        <taxon>Pseudomonadota</taxon>
        <taxon>Betaproteobacteria</taxon>
        <taxon>Neisseriales</taxon>
        <taxon>Chromobacteriaceae</taxon>
        <taxon>Chromobacterium</taxon>
    </lineage>
</organism>
<dbReference type="EMBL" id="CP031968">
    <property type="protein sequence ID" value="AXT47301.1"/>
    <property type="molecule type" value="Genomic_DNA"/>
</dbReference>
<accession>A0AAD0RRY4</accession>
<keyword evidence="3" id="KW-1185">Reference proteome</keyword>
<dbReference type="RefSeq" id="WP_039756239.1">
    <property type="nucleotide sequence ID" value="NZ_CP031968.1"/>
</dbReference>
<evidence type="ECO:0000256" key="1">
    <source>
        <dbReference type="SAM" id="SignalP"/>
    </source>
</evidence>
<evidence type="ECO:0000313" key="3">
    <source>
        <dbReference type="Proteomes" id="UP000259465"/>
    </source>
</evidence>
<keyword evidence="1" id="KW-0732">Signal</keyword>
<feature type="chain" id="PRO_5042225516" evidence="1">
    <location>
        <begin position="21"/>
        <end position="328"/>
    </location>
</feature>
<sequence length="328" mass="34575">MRIHIMAALAALSLPAAAWAKVDSYKDWAVACDNTRHCEANGTQAADGDNPVSLLLKRDGGPNAPLTGELIAADADDGKVGPLTLRLGDFKLGGLKTEQSLSAAQMAQLLPRMLNADEISLSDGKLEWTLSLAGLKAALLKMDEAQGRLGTPGALVRKGAKPESSVPPALPAPLLKPVPAAARPGDAALAAPILKAVRERGCWEDMPDAENPGIDVHRLSADKVLVLRECGRGAYQGGFSVWIARDKPPYRPELAKLADGDAAYLMNAEFNQGVLSSYAKGRGIGDCNVSASWAWTGGGFELMHADEAPQCRGIPGGVSLRSWVTRQK</sequence>
<evidence type="ECO:0000313" key="2">
    <source>
        <dbReference type="EMBL" id="AXT47301.1"/>
    </source>
</evidence>
<feature type="signal peptide" evidence="1">
    <location>
        <begin position="1"/>
        <end position="20"/>
    </location>
</feature>
<dbReference type="InterPro" id="IPR009560">
    <property type="entry name" value="DUF1176"/>
</dbReference>